<dbReference type="PANTHER" id="PTHR42030:SF1">
    <property type="entry name" value="DRBM DOMAIN-CONTAINING PROTEIN"/>
    <property type="match status" value="1"/>
</dbReference>
<evidence type="ECO:0000313" key="3">
    <source>
        <dbReference type="Proteomes" id="UP000016936"/>
    </source>
</evidence>
<protein>
    <recommendedName>
        <fullName evidence="4">DRBM domain-containing protein</fullName>
    </recommendedName>
</protein>
<dbReference type="OMA" id="NYQARFW"/>
<evidence type="ECO:0000313" key="2">
    <source>
        <dbReference type="EMBL" id="EMD94095.1"/>
    </source>
</evidence>
<evidence type="ECO:0008006" key="4">
    <source>
        <dbReference type="Google" id="ProtNLM"/>
    </source>
</evidence>
<organism evidence="2 3">
    <name type="scientific">Cochliobolus heterostrophus (strain C5 / ATCC 48332 / race O)</name>
    <name type="common">Southern corn leaf blight fungus</name>
    <name type="synonym">Bipolaris maydis</name>
    <dbReference type="NCBI Taxonomy" id="701091"/>
    <lineage>
        <taxon>Eukaryota</taxon>
        <taxon>Fungi</taxon>
        <taxon>Dikarya</taxon>
        <taxon>Ascomycota</taxon>
        <taxon>Pezizomycotina</taxon>
        <taxon>Dothideomycetes</taxon>
        <taxon>Pleosporomycetidae</taxon>
        <taxon>Pleosporales</taxon>
        <taxon>Pleosporineae</taxon>
        <taxon>Pleosporaceae</taxon>
        <taxon>Bipolaris</taxon>
    </lineage>
</organism>
<dbReference type="CDD" id="cd00048">
    <property type="entry name" value="DSRM_SF"/>
    <property type="match status" value="1"/>
</dbReference>
<dbReference type="EMBL" id="KB445572">
    <property type="protein sequence ID" value="EMD94095.1"/>
    <property type="molecule type" value="Genomic_DNA"/>
</dbReference>
<name>M2T961_COCH5</name>
<reference evidence="3" key="2">
    <citation type="journal article" date="2013" name="PLoS Genet.">
        <title>Comparative genome structure, secondary metabolite, and effector coding capacity across Cochliobolus pathogens.</title>
        <authorList>
            <person name="Condon B.J."/>
            <person name="Leng Y."/>
            <person name="Wu D."/>
            <person name="Bushley K.E."/>
            <person name="Ohm R.A."/>
            <person name="Otillar R."/>
            <person name="Martin J."/>
            <person name="Schackwitz W."/>
            <person name="Grimwood J."/>
            <person name="MohdZainudin N."/>
            <person name="Xue C."/>
            <person name="Wang R."/>
            <person name="Manning V.A."/>
            <person name="Dhillon B."/>
            <person name="Tu Z.J."/>
            <person name="Steffenson B.J."/>
            <person name="Salamov A."/>
            <person name="Sun H."/>
            <person name="Lowry S."/>
            <person name="LaButti K."/>
            <person name="Han J."/>
            <person name="Copeland A."/>
            <person name="Lindquist E."/>
            <person name="Barry K."/>
            <person name="Schmutz J."/>
            <person name="Baker S.E."/>
            <person name="Ciuffetti L.M."/>
            <person name="Grigoriev I.V."/>
            <person name="Zhong S."/>
            <person name="Turgeon B.G."/>
        </authorList>
    </citation>
    <scope>NUCLEOTIDE SEQUENCE [LARGE SCALE GENOMIC DNA]</scope>
    <source>
        <strain evidence="3">C5 / ATCC 48332 / race O</strain>
    </source>
</reference>
<dbReference type="HOGENOM" id="CLU_131085_0_0_1"/>
<dbReference type="Proteomes" id="UP000016936">
    <property type="component" value="Unassembled WGS sequence"/>
</dbReference>
<evidence type="ECO:0000256" key="1">
    <source>
        <dbReference type="SAM" id="MobiDB-lite"/>
    </source>
</evidence>
<dbReference type="OrthoDB" id="5418749at2759"/>
<dbReference type="eggNOG" id="ENOG502S8ZQ">
    <property type="taxonomic scope" value="Eukaryota"/>
</dbReference>
<feature type="region of interest" description="Disordered" evidence="1">
    <location>
        <begin position="82"/>
        <end position="104"/>
    </location>
</feature>
<dbReference type="AlphaFoldDB" id="M2T961"/>
<dbReference type="SUPFAM" id="SSF54768">
    <property type="entry name" value="dsRNA-binding domain-like"/>
    <property type="match status" value="1"/>
</dbReference>
<proteinExistence type="predicted"/>
<dbReference type="PANTHER" id="PTHR42030">
    <property type="entry name" value="DRBM DOMAIN-CONTAINING PROTEIN"/>
    <property type="match status" value="1"/>
</dbReference>
<keyword evidence="3" id="KW-1185">Reference proteome</keyword>
<gene>
    <name evidence="2" type="ORF">COCHEDRAFT_1020200</name>
</gene>
<feature type="compositionally biased region" description="Polar residues" evidence="1">
    <location>
        <begin position="94"/>
        <end position="104"/>
    </location>
</feature>
<reference evidence="2 3" key="1">
    <citation type="journal article" date="2012" name="PLoS Pathog.">
        <title>Diverse lifestyles and strategies of plant pathogenesis encoded in the genomes of eighteen Dothideomycetes fungi.</title>
        <authorList>
            <person name="Ohm R.A."/>
            <person name="Feau N."/>
            <person name="Henrissat B."/>
            <person name="Schoch C.L."/>
            <person name="Horwitz B.A."/>
            <person name="Barry K.W."/>
            <person name="Condon B.J."/>
            <person name="Copeland A.C."/>
            <person name="Dhillon B."/>
            <person name="Glaser F."/>
            <person name="Hesse C.N."/>
            <person name="Kosti I."/>
            <person name="LaButti K."/>
            <person name="Lindquist E.A."/>
            <person name="Lucas S."/>
            <person name="Salamov A.A."/>
            <person name="Bradshaw R.E."/>
            <person name="Ciuffetti L."/>
            <person name="Hamelin R.C."/>
            <person name="Kema G.H.J."/>
            <person name="Lawrence C."/>
            <person name="Scott J.A."/>
            <person name="Spatafora J.W."/>
            <person name="Turgeon B.G."/>
            <person name="de Wit P.J.G.M."/>
            <person name="Zhong S."/>
            <person name="Goodwin S.B."/>
            <person name="Grigoriev I.V."/>
        </authorList>
    </citation>
    <scope>NUCLEOTIDE SEQUENCE [LARGE SCALE GENOMIC DNA]</scope>
    <source>
        <strain evidence="3">C5 / ATCC 48332 / race O</strain>
    </source>
</reference>
<accession>M2T961</accession>
<sequence length="104" mass="11685">MTSPDSWSQRLREHCLVRGIPEPTYTDLSDRRGGRTAWTTMVSVSGTNYQARFWYDGDYLSQAKEDCSEVALRAMTGYVNSAQTPPPASHYRSLGTQMNQSITS</sequence>